<dbReference type="Pfam" id="PF03461">
    <property type="entry name" value="TRCF"/>
    <property type="match status" value="1"/>
</dbReference>
<sequence>GESGGEAEPLEWVDIRIGLTASIPEEYVSHVSQRLDLYRRLASARDEEEIKNILSHIADRFGPLPEQVETLAEESRIRISLSLKGVLSVQKVGDYLEIILRESRDETVNRFTSLGFIQTKPNKLTLEVKNKRPENLLKILSRLV</sequence>
<evidence type="ECO:0000313" key="2">
    <source>
        <dbReference type="EMBL" id="GAG10462.1"/>
    </source>
</evidence>
<proteinExistence type="predicted"/>
<dbReference type="SUPFAM" id="SSF143517">
    <property type="entry name" value="TRCF domain-like"/>
    <property type="match status" value="1"/>
</dbReference>
<dbReference type="AlphaFoldDB" id="X0VH09"/>
<accession>X0VH09</accession>
<dbReference type="InterPro" id="IPR005118">
    <property type="entry name" value="TRCF_C"/>
</dbReference>
<protein>
    <recommendedName>
        <fullName evidence="1">Transcription-repair-coupling factor C-terminal domain-containing protein</fullName>
    </recommendedName>
</protein>
<dbReference type="GO" id="GO:0006281">
    <property type="term" value="P:DNA repair"/>
    <property type="evidence" value="ECO:0007669"/>
    <property type="project" value="InterPro"/>
</dbReference>
<dbReference type="SMART" id="SM00982">
    <property type="entry name" value="TRCF"/>
    <property type="match status" value="1"/>
</dbReference>
<organism evidence="2">
    <name type="scientific">marine sediment metagenome</name>
    <dbReference type="NCBI Taxonomy" id="412755"/>
    <lineage>
        <taxon>unclassified sequences</taxon>
        <taxon>metagenomes</taxon>
        <taxon>ecological metagenomes</taxon>
    </lineage>
</organism>
<comment type="caution">
    <text evidence="2">The sequence shown here is derived from an EMBL/GenBank/DDBJ whole genome shotgun (WGS) entry which is preliminary data.</text>
</comment>
<gene>
    <name evidence="2" type="ORF">S01H1_42905</name>
</gene>
<feature type="non-terminal residue" evidence="2">
    <location>
        <position position="1"/>
    </location>
</feature>
<evidence type="ECO:0000259" key="1">
    <source>
        <dbReference type="SMART" id="SM00982"/>
    </source>
</evidence>
<dbReference type="EMBL" id="BARS01027306">
    <property type="protein sequence ID" value="GAG10462.1"/>
    <property type="molecule type" value="Genomic_DNA"/>
</dbReference>
<dbReference type="InterPro" id="IPR037235">
    <property type="entry name" value="TRCF-like_C_D7"/>
</dbReference>
<feature type="domain" description="Transcription-repair-coupling factor C-terminal" evidence="1">
    <location>
        <begin position="16"/>
        <end position="118"/>
    </location>
</feature>
<name>X0VH09_9ZZZZ</name>
<reference evidence="2" key="1">
    <citation type="journal article" date="2014" name="Front. Microbiol.">
        <title>High frequency of phylogenetically diverse reductive dehalogenase-homologous genes in deep subseafloor sedimentary metagenomes.</title>
        <authorList>
            <person name="Kawai M."/>
            <person name="Futagami T."/>
            <person name="Toyoda A."/>
            <person name="Takaki Y."/>
            <person name="Nishi S."/>
            <person name="Hori S."/>
            <person name="Arai W."/>
            <person name="Tsubouchi T."/>
            <person name="Morono Y."/>
            <person name="Uchiyama I."/>
            <person name="Ito T."/>
            <person name="Fujiyama A."/>
            <person name="Inagaki F."/>
            <person name="Takami H."/>
        </authorList>
    </citation>
    <scope>NUCLEOTIDE SEQUENCE</scope>
    <source>
        <strain evidence="2">Expedition CK06-06</strain>
    </source>
</reference>
<dbReference type="Gene3D" id="3.90.1150.50">
    <property type="entry name" value="Transcription-repair-coupling factor, D7 domain"/>
    <property type="match status" value="1"/>
</dbReference>